<feature type="compositionally biased region" description="Polar residues" evidence="2">
    <location>
        <begin position="164"/>
        <end position="189"/>
    </location>
</feature>
<feature type="compositionally biased region" description="Basic residues" evidence="2">
    <location>
        <begin position="198"/>
        <end position="211"/>
    </location>
</feature>
<evidence type="ECO:0000256" key="1">
    <source>
        <dbReference type="SAM" id="Coils"/>
    </source>
</evidence>
<keyword evidence="3" id="KW-1185">Reference proteome</keyword>
<dbReference type="AlphaFoldDB" id="A0A1I7ZP09"/>
<evidence type="ECO:0000313" key="4">
    <source>
        <dbReference type="WBParaSite" id="L893_g28489.t1"/>
    </source>
</evidence>
<name>A0A1I7ZP09_9BILA</name>
<dbReference type="Proteomes" id="UP000095287">
    <property type="component" value="Unplaced"/>
</dbReference>
<organism evidence="3 4">
    <name type="scientific">Steinernema glaseri</name>
    <dbReference type="NCBI Taxonomy" id="37863"/>
    <lineage>
        <taxon>Eukaryota</taxon>
        <taxon>Metazoa</taxon>
        <taxon>Ecdysozoa</taxon>
        <taxon>Nematoda</taxon>
        <taxon>Chromadorea</taxon>
        <taxon>Rhabditida</taxon>
        <taxon>Tylenchina</taxon>
        <taxon>Panagrolaimomorpha</taxon>
        <taxon>Strongyloidoidea</taxon>
        <taxon>Steinernematidae</taxon>
        <taxon>Steinernema</taxon>
    </lineage>
</organism>
<accession>A0A1I7ZP09</accession>
<dbReference type="WBParaSite" id="L893_g28489.t1">
    <property type="protein sequence ID" value="L893_g28489.t1"/>
    <property type="gene ID" value="L893_g28489"/>
</dbReference>
<evidence type="ECO:0000313" key="3">
    <source>
        <dbReference type="Proteomes" id="UP000095287"/>
    </source>
</evidence>
<feature type="region of interest" description="Disordered" evidence="2">
    <location>
        <begin position="154"/>
        <end position="211"/>
    </location>
</feature>
<proteinExistence type="predicted"/>
<feature type="compositionally biased region" description="Basic and acidic residues" evidence="2">
    <location>
        <begin position="154"/>
        <end position="163"/>
    </location>
</feature>
<reference evidence="4" key="1">
    <citation type="submission" date="2016-11" db="UniProtKB">
        <authorList>
            <consortium name="WormBaseParasite"/>
        </authorList>
    </citation>
    <scope>IDENTIFICATION</scope>
</reference>
<sequence length="211" mass="23407">LREQIKSLSSEKEAFVEELQKAREGKQDREELSSLCAGLKSFIAQSHEKTLAEVTNTMRGELNAFTERAEKNASELVAELRKQVDEMSKQLKEQEEEKAAMAQKMKDARREMLSDKCRYGLLTKRSAIKEFGDSSFKPPNCLFSDSQIKEIKKWLKEGAREEAATTSHPTPSVGSSGGEVSTDSVTTASAADIPSANTRKRSAQKKTRSAS</sequence>
<feature type="coiled-coil region" evidence="1">
    <location>
        <begin position="66"/>
        <end position="111"/>
    </location>
</feature>
<protein>
    <submittedName>
        <fullName evidence="4">BDP1 factor</fullName>
    </submittedName>
</protein>
<evidence type="ECO:0000256" key="2">
    <source>
        <dbReference type="SAM" id="MobiDB-lite"/>
    </source>
</evidence>
<keyword evidence="1" id="KW-0175">Coiled coil</keyword>